<evidence type="ECO:0000313" key="1">
    <source>
        <dbReference type="EMBL" id="MCX2936735.1"/>
    </source>
</evidence>
<accession>A0ABT3SB49</accession>
<sequence>MTTDAQGHRLEYFDQTAFEMMRATGRGQLMQCVWVYEHPVDFEGLRRFHRNFAESHGGRHIERSPLPFGRPRWVKPGRAPSEIQINETPRPRTELMDWADELAGLPIDPEHGPTWYLVVQPLTDGSTAISMVGSHVIGDGTAAGLAIFEAVTDTVRDAGYDRPGARTRRQALADDARQVLRDLPETRRALVKGAKLLWGKRKELAESRKARAGSQPDEQFVTVPSVAVIIDIPEWDSRAESLGGNSYSLLVGVTAKLAERLGRRRRSDGAVTLVIAINLRESLEDDRALAMAFANATVDPDKVTVDLTESRAVVREARQSAKNQTDPTMELFPLMPWLPKAAVKGVAELLFSYSEDLPVSCSNLGDLPPQIAQVDGTTAEVVILRALDQNVTLREMERSHGQLVVVSARVNGKVVISVEAYEIGAENSKQRLRELAEATLTDFGLTAVIE</sequence>
<evidence type="ECO:0008006" key="3">
    <source>
        <dbReference type="Google" id="ProtNLM"/>
    </source>
</evidence>
<dbReference type="SUPFAM" id="SSF52777">
    <property type="entry name" value="CoA-dependent acyltransferases"/>
    <property type="match status" value="1"/>
</dbReference>
<dbReference type="RefSeq" id="WP_265996147.1">
    <property type="nucleotide sequence ID" value="NZ_JAPJDN010000005.1"/>
</dbReference>
<gene>
    <name evidence="1" type="ORF">ORI27_08495</name>
</gene>
<evidence type="ECO:0000313" key="2">
    <source>
        <dbReference type="Proteomes" id="UP001300745"/>
    </source>
</evidence>
<name>A0ABT3SB49_9MYCO</name>
<protein>
    <recommendedName>
        <fullName evidence="3">Diacylglycerol O-acyltransferase</fullName>
    </recommendedName>
</protein>
<comment type="caution">
    <text evidence="1">The sequence shown here is derived from an EMBL/GenBank/DDBJ whole genome shotgun (WGS) entry which is preliminary data.</text>
</comment>
<dbReference type="Proteomes" id="UP001300745">
    <property type="component" value="Unassembled WGS sequence"/>
</dbReference>
<reference evidence="1 2" key="1">
    <citation type="submission" date="2022-11" db="EMBL/GenBank/DDBJ databases">
        <title>Mycobacterium sp. nov.</title>
        <authorList>
            <person name="Papic B."/>
            <person name="Spicic S."/>
            <person name="Duvnjak S."/>
        </authorList>
    </citation>
    <scope>NUCLEOTIDE SEQUENCE [LARGE SCALE GENOMIC DNA]</scope>
    <source>
        <strain evidence="1 2">CVI_P4</strain>
    </source>
</reference>
<organism evidence="1 2">
    <name type="scientific">Mycobacterium pinniadriaticum</name>
    <dbReference type="NCBI Taxonomy" id="2994102"/>
    <lineage>
        <taxon>Bacteria</taxon>
        <taxon>Bacillati</taxon>
        <taxon>Actinomycetota</taxon>
        <taxon>Actinomycetes</taxon>
        <taxon>Mycobacteriales</taxon>
        <taxon>Mycobacteriaceae</taxon>
        <taxon>Mycobacterium</taxon>
    </lineage>
</organism>
<dbReference type="EMBL" id="JAPJDO010000005">
    <property type="protein sequence ID" value="MCX2936735.1"/>
    <property type="molecule type" value="Genomic_DNA"/>
</dbReference>
<keyword evidence="2" id="KW-1185">Reference proteome</keyword>
<proteinExistence type="predicted"/>